<gene>
    <name evidence="2" type="ORF">RM552_07390</name>
</gene>
<feature type="chain" id="PRO_5047101100" description="Secreted protein" evidence="1">
    <location>
        <begin position="27"/>
        <end position="410"/>
    </location>
</feature>
<keyword evidence="1" id="KW-0732">Signal</keyword>
<dbReference type="Proteomes" id="UP001253545">
    <property type="component" value="Unassembled WGS sequence"/>
</dbReference>
<evidence type="ECO:0000313" key="3">
    <source>
        <dbReference type="Proteomes" id="UP001253545"/>
    </source>
</evidence>
<feature type="signal peptide" evidence="1">
    <location>
        <begin position="1"/>
        <end position="26"/>
    </location>
</feature>
<sequence>MQNFSLNLLKIIMVSLCVISTSSANQAQKYEQQKSLYFNMCSSLARPNVDCTCVAKAHATYSHLSPNQQYADFLIETYKNSIGMPNKKDEAFERYLAGRNSQVAQIEIYNAFSEYERYDPFYEEVNGCVIDKQPKVDIPPLPTEPIFKQVYDYRVNSTGTQRLERCILNETSKVLNSDELAALHYVYYRGVNATILQNKLGLAEQEAKLNADKASKKFENYQNSVRNVSNYCAALLAPEELSTGTLIQRFVRDAEQRAGAPVGLESIDINIARGNVSNKFGDEVAALQAEVDNIKRDSSQQNQGKEAVDSIKNSDAIKQAQALMNTKAMSATETLLSEGCTKAGQTKTYCDCFVDNFLKEIGEEGGAAALPVIADGISDTQTMSLMKNINQATYMQDVMTAQAISARCEG</sequence>
<accession>A0ABU2ZPV7</accession>
<organism evidence="2 3">
    <name type="scientific">Glaciecola petra</name>
    <dbReference type="NCBI Taxonomy" id="3075602"/>
    <lineage>
        <taxon>Bacteria</taxon>
        <taxon>Pseudomonadati</taxon>
        <taxon>Pseudomonadota</taxon>
        <taxon>Gammaproteobacteria</taxon>
        <taxon>Alteromonadales</taxon>
        <taxon>Alteromonadaceae</taxon>
        <taxon>Glaciecola</taxon>
    </lineage>
</organism>
<dbReference type="RefSeq" id="WP_311368123.1">
    <property type="nucleotide sequence ID" value="NZ_JAVRHX010000001.1"/>
</dbReference>
<comment type="caution">
    <text evidence="2">The sequence shown here is derived from an EMBL/GenBank/DDBJ whole genome shotgun (WGS) entry which is preliminary data.</text>
</comment>
<proteinExistence type="predicted"/>
<name>A0ABU2ZPV7_9ALTE</name>
<dbReference type="EMBL" id="JAVRHX010000001">
    <property type="protein sequence ID" value="MDT0594659.1"/>
    <property type="molecule type" value="Genomic_DNA"/>
</dbReference>
<protein>
    <recommendedName>
        <fullName evidence="4">Secreted protein</fullName>
    </recommendedName>
</protein>
<keyword evidence="3" id="KW-1185">Reference proteome</keyword>
<evidence type="ECO:0000313" key="2">
    <source>
        <dbReference type="EMBL" id="MDT0594659.1"/>
    </source>
</evidence>
<reference evidence="2 3" key="1">
    <citation type="submission" date="2023-09" db="EMBL/GenBank/DDBJ databases">
        <authorList>
            <person name="Rey-Velasco X."/>
        </authorList>
    </citation>
    <scope>NUCLEOTIDE SEQUENCE [LARGE SCALE GENOMIC DNA]</scope>
    <source>
        <strain evidence="2 3">P117</strain>
    </source>
</reference>
<evidence type="ECO:0000256" key="1">
    <source>
        <dbReference type="SAM" id="SignalP"/>
    </source>
</evidence>
<evidence type="ECO:0008006" key="4">
    <source>
        <dbReference type="Google" id="ProtNLM"/>
    </source>
</evidence>